<gene>
    <name evidence="1" type="ORF">DB30_01163</name>
</gene>
<comment type="caution">
    <text evidence="1">The sequence shown here is derived from an EMBL/GenBank/DDBJ whole genome shotgun (WGS) entry which is preliminary data.</text>
</comment>
<evidence type="ECO:0000313" key="2">
    <source>
        <dbReference type="Proteomes" id="UP000031599"/>
    </source>
</evidence>
<dbReference type="Proteomes" id="UP000031599">
    <property type="component" value="Unassembled WGS sequence"/>
</dbReference>
<organism evidence="1 2">
    <name type="scientific">Enhygromyxa salina</name>
    <dbReference type="NCBI Taxonomy" id="215803"/>
    <lineage>
        <taxon>Bacteria</taxon>
        <taxon>Pseudomonadati</taxon>
        <taxon>Myxococcota</taxon>
        <taxon>Polyangia</taxon>
        <taxon>Nannocystales</taxon>
        <taxon>Nannocystaceae</taxon>
        <taxon>Enhygromyxa</taxon>
    </lineage>
</organism>
<dbReference type="SUPFAM" id="SSF53300">
    <property type="entry name" value="vWA-like"/>
    <property type="match status" value="1"/>
</dbReference>
<dbReference type="AlphaFoldDB" id="A0A0C2CSR1"/>
<reference evidence="1 2" key="1">
    <citation type="submission" date="2014-12" db="EMBL/GenBank/DDBJ databases">
        <title>Genome assembly of Enhygromyxa salina DSM 15201.</title>
        <authorList>
            <person name="Sharma G."/>
            <person name="Subramanian S."/>
        </authorList>
    </citation>
    <scope>NUCLEOTIDE SEQUENCE [LARGE SCALE GENOMIC DNA]</scope>
    <source>
        <strain evidence="1 2">DSM 15201</strain>
    </source>
</reference>
<dbReference type="Gene3D" id="3.40.50.410">
    <property type="entry name" value="von Willebrand factor, type A domain"/>
    <property type="match status" value="1"/>
</dbReference>
<proteinExistence type="predicted"/>
<name>A0A0C2CSR1_9BACT</name>
<accession>A0A0C2CSR1</accession>
<evidence type="ECO:0000313" key="1">
    <source>
        <dbReference type="EMBL" id="KIG12675.1"/>
    </source>
</evidence>
<dbReference type="InterPro" id="IPR036465">
    <property type="entry name" value="vWFA_dom_sf"/>
</dbReference>
<protein>
    <recommendedName>
        <fullName evidence="3">VWFA domain-containing protein</fullName>
    </recommendedName>
</protein>
<sequence length="690" mass="73418">MLSGSLSWGAVAAASNPIPSSTPIEERVHDVQLDASPEGATLIVTRSLFNPGPLPAEVELPIPLPCSASLDAVAVQAPDETGALIWRPAELLDTDEAWDRWQAWVEGPPADIEPALNADTAVHVSRSAWGCEASLSIYPIPPMHTRSVSYRVFVPSVYADGRHVIELPQMSPYGRHATVELDPPADPAFTLSVDGQLILPSGASLDGDLEHRLEFTARDRGSGHASAADLDLAQLVASTPAALAALDPGVSPTDLPHLLVSDFEAPSELARLPKVRRVVVVLDASRSIRARERTQLVSLGAAYLEQLAQTNASSQATAELLLFDRRVRRVYHDFVPAGWAGEDLPKLDIAVGNGSEIGAAIDVARGLLEQPTTADGVDWIIVLSDLYLRHDFPVDDARQAAAAATPRVHVVRVNPSDRVEFAPGAAMDPWTAVARGAGGMLWEIGASRLDPERAANELIAPTRIWSLALQLEFAGAEQREVALKPWLEAGAHQHYADFAHRGAPLERAVFVGEVWGQRRAWAAIPTDAAGRRVAAALATDDPDDLLSDADRTALAFHAQVISPYTSAWAVAGFDGPAAAPRSGLGTIGLGGYGGSFGCGHGHGLRTHGTPHRVSFDSMVQAALDRCGATTGRFGFETTDLEIVAVDSPDWCIAQELWDLDITATQSSGRKRVTVEHVDGVLTNLKAASPV</sequence>
<dbReference type="EMBL" id="JMCC02000122">
    <property type="protein sequence ID" value="KIG12675.1"/>
    <property type="molecule type" value="Genomic_DNA"/>
</dbReference>
<evidence type="ECO:0008006" key="3">
    <source>
        <dbReference type="Google" id="ProtNLM"/>
    </source>
</evidence>